<name>A0A1I8BTP2_MELHA</name>
<evidence type="ECO:0000313" key="1">
    <source>
        <dbReference type="Proteomes" id="UP000095281"/>
    </source>
</evidence>
<reference evidence="2" key="1">
    <citation type="submission" date="2016-11" db="UniProtKB">
        <authorList>
            <consortium name="WormBaseParasite"/>
        </authorList>
    </citation>
    <scope>IDENTIFICATION</scope>
</reference>
<dbReference type="WBParaSite" id="MhA1_Contig518.frz3.gene21">
    <property type="protein sequence ID" value="MhA1_Contig518.frz3.gene21"/>
    <property type="gene ID" value="MhA1_Contig518.frz3.gene21"/>
</dbReference>
<dbReference type="AlphaFoldDB" id="A0A1I8BTP2"/>
<dbReference type="Proteomes" id="UP000095281">
    <property type="component" value="Unplaced"/>
</dbReference>
<proteinExistence type="predicted"/>
<accession>A0A1I8BTP2</accession>
<protein>
    <submittedName>
        <fullName evidence="2">Sema domain-containing protein</fullName>
    </submittedName>
</protein>
<organism evidence="1 2">
    <name type="scientific">Meloidogyne hapla</name>
    <name type="common">Root-knot nematode worm</name>
    <dbReference type="NCBI Taxonomy" id="6305"/>
    <lineage>
        <taxon>Eukaryota</taxon>
        <taxon>Metazoa</taxon>
        <taxon>Ecdysozoa</taxon>
        <taxon>Nematoda</taxon>
        <taxon>Chromadorea</taxon>
        <taxon>Rhabditida</taxon>
        <taxon>Tylenchina</taxon>
        <taxon>Tylenchomorpha</taxon>
        <taxon>Tylenchoidea</taxon>
        <taxon>Meloidogynidae</taxon>
        <taxon>Meloidogyninae</taxon>
        <taxon>Meloidogyne</taxon>
    </lineage>
</organism>
<sequence length="112" mass="13027">MYYIEGLHALNEDDNFVILTFYGSSLLAQIHSINEYTGHELSKNSDMKWVETKRTIFGIADSLGELDKENRIILGNSNLNELYLTNLAYIDEKNFNFPDYLKRKKEMAEVIL</sequence>
<keyword evidence="1" id="KW-1185">Reference proteome</keyword>
<evidence type="ECO:0000313" key="2">
    <source>
        <dbReference type="WBParaSite" id="MhA1_Contig518.frz3.gene21"/>
    </source>
</evidence>